<dbReference type="OrthoDB" id="9782160at2"/>
<evidence type="ECO:0000256" key="2">
    <source>
        <dbReference type="ARBA" id="ARBA00023033"/>
    </source>
</evidence>
<dbReference type="RefSeq" id="WP_033431250.1">
    <property type="nucleotide sequence ID" value="NZ_CP034550.1"/>
</dbReference>
<proteinExistence type="predicted"/>
<dbReference type="InterPro" id="IPR036188">
    <property type="entry name" value="FAD/NAD-bd_sf"/>
</dbReference>
<keyword evidence="1" id="KW-0560">Oxidoreductase</keyword>
<sequence>MTSVRAVLVVGAGAAGTATAVRLAEAGVEVDVVEREPDVGLRGAGITLQRNALRVLRDLGVWERVRDLGYAFDGVALRSPDGGLLVEADDRRAEGEDLPATLGMRRPDLARVLVDRAREAGAAVRTGVAFTGLAQDEHGVDVTFDDGSSGRYDLVVGADGIRSSTRRAVGIDVEPRPTGMGIWRVTAPRPAGLTRTELVYGGPCFIAGYCPTGSDTIYAYLVERARDRTGLDAGQRLEVVRGLAAGYGGHWGFIREHMGEPNYTWFESHVLERPWHRGRVVLVGDAAHSCPPTLAQGAAQALEDAWVLTELLLAADRLDEDLWRRFGDRRHDRATAVVDASVQIAQWLLDGERGDMPGLMGRIATMLQERP</sequence>
<dbReference type="NCBIfam" id="NF005313">
    <property type="entry name" value="PRK06847.1"/>
    <property type="match status" value="1"/>
</dbReference>
<dbReference type="KEGG" id="ssyi:EKG83_15740"/>
<keyword evidence="5" id="KW-1185">Reference proteome</keyword>
<dbReference type="InterPro" id="IPR002938">
    <property type="entry name" value="FAD-bd"/>
</dbReference>
<dbReference type="InterPro" id="IPR050493">
    <property type="entry name" value="FAD-dep_Monooxygenase_BioMet"/>
</dbReference>
<dbReference type="Pfam" id="PF01494">
    <property type="entry name" value="FAD_binding_3"/>
    <property type="match status" value="1"/>
</dbReference>
<dbReference type="Gene3D" id="3.50.50.60">
    <property type="entry name" value="FAD/NAD(P)-binding domain"/>
    <property type="match status" value="1"/>
</dbReference>
<dbReference type="EMBL" id="CP034550">
    <property type="protein sequence ID" value="QFZ18716.1"/>
    <property type="molecule type" value="Genomic_DNA"/>
</dbReference>
<gene>
    <name evidence="4" type="ORF">EKG83_15740</name>
</gene>
<dbReference type="PANTHER" id="PTHR13789:SF309">
    <property type="entry name" value="PUTATIVE (AFU_ORTHOLOGUE AFUA_6G14510)-RELATED"/>
    <property type="match status" value="1"/>
</dbReference>
<evidence type="ECO:0000313" key="5">
    <source>
        <dbReference type="Proteomes" id="UP000325787"/>
    </source>
</evidence>
<evidence type="ECO:0000256" key="1">
    <source>
        <dbReference type="ARBA" id="ARBA00023002"/>
    </source>
</evidence>
<evidence type="ECO:0000259" key="3">
    <source>
        <dbReference type="Pfam" id="PF01494"/>
    </source>
</evidence>
<dbReference type="PANTHER" id="PTHR13789">
    <property type="entry name" value="MONOOXYGENASE"/>
    <property type="match status" value="1"/>
</dbReference>
<reference evidence="5" key="1">
    <citation type="journal article" date="2021" name="Curr. Microbiol.">
        <title>Complete genome of nocamycin-producing strain Saccharothrix syringae NRRL B-16468 reveals the biosynthetic potential for secondary metabolites.</title>
        <authorList>
            <person name="Mo X."/>
            <person name="Yang S."/>
        </authorList>
    </citation>
    <scope>NUCLEOTIDE SEQUENCE [LARGE SCALE GENOMIC DNA]</scope>
    <source>
        <strain evidence="5">ATCC 51364 / DSM 43886 / JCM 6844 / KCTC 9398 / NBRC 14523 / NRRL B-16468 / INA 2240</strain>
    </source>
</reference>
<accession>A0A5Q0GXB0</accession>
<dbReference type="Proteomes" id="UP000325787">
    <property type="component" value="Chromosome"/>
</dbReference>
<name>A0A5Q0GXB0_SACSY</name>
<dbReference type="PRINTS" id="PR00420">
    <property type="entry name" value="RNGMNOXGNASE"/>
</dbReference>
<evidence type="ECO:0000313" key="4">
    <source>
        <dbReference type="EMBL" id="QFZ18716.1"/>
    </source>
</evidence>
<dbReference type="GO" id="GO:0004497">
    <property type="term" value="F:monooxygenase activity"/>
    <property type="evidence" value="ECO:0007669"/>
    <property type="project" value="UniProtKB-KW"/>
</dbReference>
<dbReference type="SUPFAM" id="SSF51905">
    <property type="entry name" value="FAD/NAD(P)-binding domain"/>
    <property type="match status" value="1"/>
</dbReference>
<dbReference type="AlphaFoldDB" id="A0A5Q0GXB0"/>
<keyword evidence="2" id="KW-0503">Monooxygenase</keyword>
<dbReference type="GO" id="GO:0071949">
    <property type="term" value="F:FAD binding"/>
    <property type="evidence" value="ECO:0007669"/>
    <property type="project" value="InterPro"/>
</dbReference>
<feature type="domain" description="FAD-binding" evidence="3">
    <location>
        <begin position="6"/>
        <end position="341"/>
    </location>
</feature>
<organism evidence="4 5">
    <name type="scientific">Saccharothrix syringae</name>
    <name type="common">Nocardiopsis syringae</name>
    <dbReference type="NCBI Taxonomy" id="103733"/>
    <lineage>
        <taxon>Bacteria</taxon>
        <taxon>Bacillati</taxon>
        <taxon>Actinomycetota</taxon>
        <taxon>Actinomycetes</taxon>
        <taxon>Pseudonocardiales</taxon>
        <taxon>Pseudonocardiaceae</taxon>
        <taxon>Saccharothrix</taxon>
    </lineage>
</organism>
<protein>
    <submittedName>
        <fullName evidence="4">2-polyprenyl-6-methoxyphenol hydroxylase</fullName>
    </submittedName>
</protein>